<reference evidence="4" key="1">
    <citation type="submission" date="2022-09" db="EMBL/GenBank/DDBJ databases">
        <title>Maribacter litopenaei sp. nov., isolated from the intestinal tract of the Pacific White Shrimp, Litopenaeus vannamei.</title>
        <authorList>
            <person name="Kim S.Y."/>
            <person name="Hwang C.Y."/>
        </authorList>
    </citation>
    <scope>NUCLEOTIDE SEQUENCE</scope>
    <source>
        <strain evidence="4">HL-LV01</strain>
    </source>
</reference>
<accession>A0ABY5YE58</accession>
<dbReference type="RefSeq" id="WP_260575217.1">
    <property type="nucleotide sequence ID" value="NZ_CP104205.1"/>
</dbReference>
<keyword evidence="2" id="KW-0560">Oxidoreductase</keyword>
<evidence type="ECO:0000259" key="3">
    <source>
        <dbReference type="PROSITE" id="PS51672"/>
    </source>
</evidence>
<dbReference type="InterPro" id="IPR045865">
    <property type="entry name" value="ACT-like_dom_sf"/>
</dbReference>
<dbReference type="InterPro" id="IPR001721">
    <property type="entry name" value="TD_ACT-like"/>
</dbReference>
<sequence length="615" mass="69356">MVRFPQRPGALKQFVAEILGPTDDITHFEYSKKSSKENAPAVVGIELKNPEDLEPLMERMKANNFFGDYINDKPIYFNIWYKIENMSNKKTNIPKEFVIDQPIHQTQYLIDGKLKVWSGPTTDVYSSISSTEEYKPTLLGSVPHLQEPEAMDALNAALNAYNKGQGVWPTMHVRDRIICMENFVKQMKTKRDIVVKYLMWEIGKSLPDSQKEFDRTVEYVEDTIEDYKNLDRNAAKFQKHDGVYAHIKRGPLGVVLCLGPYNYPLNETFALLIPAIIMGNTTIFKPAKHGVLLITPLLEAFQSCFPKGVVNIIFGRGRTVAAPIMQTGKVDVLALIGNSKSANALQDQHPKSNRLRLVLGLEAKNPAIILPDADMDLTINECLAGTLSFNGQRCTALKVIYVHEDVRENFLKKFSEEVDKLKFGNPWDDGVKLTPLPEPDKPAYIQDLIDDALAKGAKILNKKGGKHFDNYIWPAVLYPVTKEMRVYQEEQFGPIIPIVSFSDIEEPLDDMAESNYGQQVSLFGKDVYTLSPLIDTLVNLVCRVNLNSSCQRGPDVYPFTGRKDSAQSTLSVHDALRSFSIRTFVAFKDNDLNTQTVQQLLEAKVSNFVSTDYIL</sequence>
<dbReference type="InterPro" id="IPR016162">
    <property type="entry name" value="Ald_DH_N"/>
</dbReference>
<dbReference type="Gene3D" id="3.40.605.10">
    <property type="entry name" value="Aldehyde Dehydrogenase, Chain A, domain 1"/>
    <property type="match status" value="1"/>
</dbReference>
<dbReference type="PANTHER" id="PTHR43353">
    <property type="entry name" value="SUCCINATE-SEMIALDEHYDE DEHYDROGENASE, MITOCHONDRIAL"/>
    <property type="match status" value="1"/>
</dbReference>
<dbReference type="Pfam" id="PF00171">
    <property type="entry name" value="Aldedh"/>
    <property type="match status" value="1"/>
</dbReference>
<evidence type="ECO:0000313" key="5">
    <source>
        <dbReference type="Proteomes" id="UP001059209"/>
    </source>
</evidence>
<dbReference type="PROSITE" id="PS51672">
    <property type="entry name" value="ACT_LIKE"/>
    <property type="match status" value="1"/>
</dbReference>
<proteinExistence type="inferred from homology"/>
<evidence type="ECO:0000256" key="2">
    <source>
        <dbReference type="ARBA" id="ARBA00023002"/>
    </source>
</evidence>
<comment type="similarity">
    <text evidence="1">Belongs to the aldehyde dehydrogenase family.</text>
</comment>
<dbReference type="SUPFAM" id="SSF55021">
    <property type="entry name" value="ACT-like"/>
    <property type="match status" value="1"/>
</dbReference>
<dbReference type="Gene3D" id="3.40.309.10">
    <property type="entry name" value="Aldehyde Dehydrogenase, Chain A, domain 2"/>
    <property type="match status" value="1"/>
</dbReference>
<dbReference type="InterPro" id="IPR016160">
    <property type="entry name" value="Ald_DH_CS_CYS"/>
</dbReference>
<gene>
    <name evidence="4" type="ORF">NYZ99_08135</name>
</gene>
<keyword evidence="5" id="KW-1185">Reference proteome</keyword>
<dbReference type="Pfam" id="PF00585">
    <property type="entry name" value="Thr_dehydrat_C"/>
    <property type="match status" value="1"/>
</dbReference>
<dbReference type="InterPro" id="IPR015590">
    <property type="entry name" value="Aldehyde_DH_dom"/>
</dbReference>
<dbReference type="PROSITE" id="PS00070">
    <property type="entry name" value="ALDEHYDE_DEHYDR_CYS"/>
    <property type="match status" value="1"/>
</dbReference>
<name>A0ABY5YE58_9FLAO</name>
<organism evidence="4 5">
    <name type="scientific">Maribacter litopenaei</name>
    <dbReference type="NCBI Taxonomy" id="2976127"/>
    <lineage>
        <taxon>Bacteria</taxon>
        <taxon>Pseudomonadati</taxon>
        <taxon>Bacteroidota</taxon>
        <taxon>Flavobacteriia</taxon>
        <taxon>Flavobacteriales</taxon>
        <taxon>Flavobacteriaceae</taxon>
        <taxon>Maribacter</taxon>
    </lineage>
</organism>
<dbReference type="CDD" id="cd07082">
    <property type="entry name" value="ALDH_F11_NP-GAPDH"/>
    <property type="match status" value="1"/>
</dbReference>
<dbReference type="PANTHER" id="PTHR43353:SF5">
    <property type="entry name" value="SUCCINATE-SEMIALDEHYDE DEHYDROGENASE, MITOCHONDRIAL"/>
    <property type="match status" value="1"/>
</dbReference>
<dbReference type="Proteomes" id="UP001059209">
    <property type="component" value="Chromosome"/>
</dbReference>
<evidence type="ECO:0000256" key="1">
    <source>
        <dbReference type="ARBA" id="ARBA00009986"/>
    </source>
</evidence>
<dbReference type="InterPro" id="IPR016163">
    <property type="entry name" value="Ald_DH_C"/>
</dbReference>
<dbReference type="InterPro" id="IPR016161">
    <property type="entry name" value="Ald_DH/histidinol_DH"/>
</dbReference>
<dbReference type="SUPFAM" id="SSF53720">
    <property type="entry name" value="ALDH-like"/>
    <property type="match status" value="1"/>
</dbReference>
<dbReference type="InterPro" id="IPR050740">
    <property type="entry name" value="Aldehyde_DH_Superfamily"/>
</dbReference>
<dbReference type="EMBL" id="CP104205">
    <property type="protein sequence ID" value="UWX56582.1"/>
    <property type="molecule type" value="Genomic_DNA"/>
</dbReference>
<feature type="domain" description="ACT-like" evidence="3">
    <location>
        <begin position="1"/>
        <end position="72"/>
    </location>
</feature>
<dbReference type="InterPro" id="IPR038110">
    <property type="entry name" value="TD_ACT-like_sf"/>
</dbReference>
<protein>
    <submittedName>
        <fullName evidence="4">Aldehyde dehydrogenase family protein</fullName>
    </submittedName>
</protein>
<evidence type="ECO:0000313" key="4">
    <source>
        <dbReference type="EMBL" id="UWX56582.1"/>
    </source>
</evidence>
<dbReference type="Gene3D" id="3.40.1020.10">
    <property type="entry name" value="Biosynthetic Threonine Deaminase, Domain 3"/>
    <property type="match status" value="1"/>
</dbReference>